<feature type="transmembrane region" description="Helical" evidence="1">
    <location>
        <begin position="31"/>
        <end position="49"/>
    </location>
</feature>
<evidence type="ECO:0000313" key="3">
    <source>
        <dbReference type="Proteomes" id="UP000051242"/>
    </source>
</evidence>
<gene>
    <name evidence="2" type="ORF">ABR85_03695</name>
</gene>
<organism evidence="2 3">
    <name type="scientific">OM182 bacterium BACL3 MAG-120619-bin3</name>
    <dbReference type="NCBI Taxonomy" id="1655593"/>
    <lineage>
        <taxon>Bacteria</taxon>
        <taxon>Pseudomonadati</taxon>
        <taxon>Pseudomonadota</taxon>
        <taxon>Gammaproteobacteria</taxon>
        <taxon>OMG group</taxon>
        <taxon>OM182 clade</taxon>
    </lineage>
</organism>
<evidence type="ECO:0000256" key="1">
    <source>
        <dbReference type="SAM" id="Phobius"/>
    </source>
</evidence>
<comment type="caution">
    <text evidence="2">The sequence shown here is derived from an EMBL/GenBank/DDBJ whole genome shotgun (WGS) entry which is preliminary data.</text>
</comment>
<feature type="transmembrane region" description="Helical" evidence="1">
    <location>
        <begin position="7"/>
        <end position="25"/>
    </location>
</feature>
<keyword evidence="1" id="KW-0812">Transmembrane</keyword>
<keyword evidence="1" id="KW-1133">Transmembrane helix</keyword>
<accession>A0A0R2TA67</accession>
<proteinExistence type="predicted"/>
<evidence type="ECO:0000313" key="2">
    <source>
        <dbReference type="EMBL" id="KRO83656.1"/>
    </source>
</evidence>
<dbReference type="Proteomes" id="UP000051242">
    <property type="component" value="Unassembled WGS sequence"/>
</dbReference>
<reference evidence="2 3" key="1">
    <citation type="submission" date="2015-10" db="EMBL/GenBank/DDBJ databases">
        <title>Metagenome-Assembled Genomes uncover a global brackish microbiome.</title>
        <authorList>
            <person name="Hugerth L.W."/>
            <person name="Larsson J."/>
            <person name="Alneberg J."/>
            <person name="Lindh M.V."/>
            <person name="Legrand C."/>
            <person name="Pinhassi J."/>
            <person name="Andersson A.F."/>
        </authorList>
    </citation>
    <scope>NUCLEOTIDE SEQUENCE [LARGE SCALE GENOMIC DNA]</scope>
    <source>
        <strain evidence="2">BACL22 MAG-120619-bin3</strain>
    </source>
</reference>
<protein>
    <submittedName>
        <fullName evidence="2">Uncharacterized protein</fullName>
    </submittedName>
</protein>
<dbReference type="AlphaFoldDB" id="A0A0R2TA67"/>
<dbReference type="EMBL" id="LICD01000016">
    <property type="protein sequence ID" value="KRO83656.1"/>
    <property type="molecule type" value="Genomic_DNA"/>
</dbReference>
<name>A0A0R2TA67_9GAMM</name>
<keyword evidence="1" id="KW-0472">Membrane</keyword>
<sequence>MYIPRSILMLLVIIYLLFLLSVDWINAAGELWYRPFIVAFIVVLVASWAHRDQETDEPE</sequence>